<dbReference type="AlphaFoldDB" id="A0A3B5Q1H9"/>
<proteinExistence type="predicted"/>
<protein>
    <recommendedName>
        <fullName evidence="2">DUF4939 domain-containing protein</fullName>
    </recommendedName>
</protein>
<evidence type="ECO:0000256" key="1">
    <source>
        <dbReference type="SAM" id="MobiDB-lite"/>
    </source>
</evidence>
<evidence type="ECO:0000313" key="4">
    <source>
        <dbReference type="Proteomes" id="UP000002852"/>
    </source>
</evidence>
<keyword evidence="4" id="KW-1185">Reference proteome</keyword>
<name>A0A3B5Q1H9_XIPMA</name>
<evidence type="ECO:0000259" key="2">
    <source>
        <dbReference type="Pfam" id="PF16297"/>
    </source>
</evidence>
<feature type="domain" description="DUF4939" evidence="2">
    <location>
        <begin position="16"/>
        <end position="107"/>
    </location>
</feature>
<feature type="region of interest" description="Disordered" evidence="1">
    <location>
        <begin position="1"/>
        <end position="23"/>
    </location>
</feature>
<dbReference type="Ensembl" id="ENSXMAT00000023387.1">
    <property type="protein sequence ID" value="ENSXMAP00000024119.1"/>
    <property type="gene ID" value="ENSXMAG00000022892.1"/>
</dbReference>
<evidence type="ECO:0000313" key="3">
    <source>
        <dbReference type="Ensembl" id="ENSXMAP00000024119.1"/>
    </source>
</evidence>
<dbReference type="InParanoid" id="A0A3B5Q1H9"/>
<feature type="compositionally biased region" description="Polar residues" evidence="1">
    <location>
        <begin position="1"/>
        <end position="12"/>
    </location>
</feature>
<reference evidence="4" key="1">
    <citation type="submission" date="2012-01" db="EMBL/GenBank/DDBJ databases">
        <authorList>
            <person name="Walter R."/>
            <person name="Schartl M."/>
            <person name="Warren W."/>
        </authorList>
    </citation>
    <scope>NUCLEOTIDE SEQUENCE [LARGE SCALE GENOMIC DNA]</scope>
    <source>
        <strain evidence="4">JP 163 A</strain>
    </source>
</reference>
<dbReference type="Proteomes" id="UP000002852">
    <property type="component" value="Unassembled WGS sequence"/>
</dbReference>
<dbReference type="OMA" id="ICDRTIH"/>
<reference evidence="4" key="2">
    <citation type="journal article" date="2013" name="Nat. Genet.">
        <title>The genome of the platyfish, Xiphophorus maculatus, provides insights into evolutionary adaptation and several complex traits.</title>
        <authorList>
            <person name="Schartl M."/>
            <person name="Walter R.B."/>
            <person name="Shen Y."/>
            <person name="Garcia T."/>
            <person name="Catchen J."/>
            <person name="Amores A."/>
            <person name="Braasch I."/>
            <person name="Chalopin D."/>
            <person name="Volff J.N."/>
            <person name="Lesch K.P."/>
            <person name="Bisazza A."/>
            <person name="Minx P."/>
            <person name="Hillier L."/>
            <person name="Wilson R.K."/>
            <person name="Fuerstenberg S."/>
            <person name="Boore J."/>
            <person name="Searle S."/>
            <person name="Postlethwait J.H."/>
            <person name="Warren W.C."/>
        </authorList>
    </citation>
    <scope>NUCLEOTIDE SEQUENCE [LARGE SCALE GENOMIC DNA]</scope>
    <source>
        <strain evidence="4">JP 163 A</strain>
    </source>
</reference>
<dbReference type="InterPro" id="IPR032549">
    <property type="entry name" value="DUF4939"/>
</dbReference>
<sequence>SDQPSVRSSAQSDLPVRPPTVRPPAPEKFCGEVRKCKGFILQCGIIFNHSPQSFRHDNAKIAYMLSLLTGRALEWAEARFPSPTNFGCTFSEFVKEFKQVFCRDTDKTSGLDFSLLGKKMARYGHALITED</sequence>
<reference evidence="3" key="3">
    <citation type="submission" date="2025-08" db="UniProtKB">
        <authorList>
            <consortium name="Ensembl"/>
        </authorList>
    </citation>
    <scope>IDENTIFICATION</scope>
    <source>
        <strain evidence="3">JP 163 A</strain>
    </source>
</reference>
<dbReference type="Pfam" id="PF16297">
    <property type="entry name" value="DUF4939"/>
    <property type="match status" value="1"/>
</dbReference>
<dbReference type="GeneTree" id="ENSGT00940000173342"/>
<organism evidence="3 4">
    <name type="scientific">Xiphophorus maculatus</name>
    <name type="common">Southern platyfish</name>
    <name type="synonym">Platypoecilus maculatus</name>
    <dbReference type="NCBI Taxonomy" id="8083"/>
    <lineage>
        <taxon>Eukaryota</taxon>
        <taxon>Metazoa</taxon>
        <taxon>Chordata</taxon>
        <taxon>Craniata</taxon>
        <taxon>Vertebrata</taxon>
        <taxon>Euteleostomi</taxon>
        <taxon>Actinopterygii</taxon>
        <taxon>Neopterygii</taxon>
        <taxon>Teleostei</taxon>
        <taxon>Neoteleostei</taxon>
        <taxon>Acanthomorphata</taxon>
        <taxon>Ovalentaria</taxon>
        <taxon>Atherinomorphae</taxon>
        <taxon>Cyprinodontiformes</taxon>
        <taxon>Poeciliidae</taxon>
        <taxon>Poeciliinae</taxon>
        <taxon>Xiphophorus</taxon>
    </lineage>
</organism>
<accession>A0A3B5Q1H9</accession>
<reference evidence="3" key="4">
    <citation type="submission" date="2025-09" db="UniProtKB">
        <authorList>
            <consortium name="Ensembl"/>
        </authorList>
    </citation>
    <scope>IDENTIFICATION</scope>
    <source>
        <strain evidence="3">JP 163 A</strain>
    </source>
</reference>